<evidence type="ECO:0000256" key="6">
    <source>
        <dbReference type="ARBA" id="ARBA00038006"/>
    </source>
</evidence>
<comment type="subcellular location">
    <subcellularLocation>
        <location evidence="1">Mitochondrion matrix</location>
    </subcellularLocation>
</comment>
<protein>
    <recommendedName>
        <fullName evidence="9">NAB domain-containing protein</fullName>
    </recommendedName>
</protein>
<dbReference type="GO" id="GO:0005759">
    <property type="term" value="C:mitochondrial matrix"/>
    <property type="evidence" value="ECO:0007669"/>
    <property type="project" value="UniProtKB-SubCell"/>
</dbReference>
<feature type="compositionally biased region" description="Basic and acidic residues" evidence="8">
    <location>
        <begin position="1361"/>
        <end position="1375"/>
    </location>
</feature>
<dbReference type="EMBL" id="JAMYWD010000006">
    <property type="protein sequence ID" value="KAJ4968518.1"/>
    <property type="molecule type" value="Genomic_DNA"/>
</dbReference>
<feature type="domain" description="NAB" evidence="9">
    <location>
        <begin position="13"/>
        <end position="93"/>
    </location>
</feature>
<dbReference type="InterPro" id="IPR011684">
    <property type="entry name" value="NAB"/>
</dbReference>
<dbReference type="OrthoDB" id="10255522at2759"/>
<evidence type="ECO:0000256" key="4">
    <source>
        <dbReference type="ARBA" id="ARBA00023186"/>
    </source>
</evidence>
<evidence type="ECO:0000256" key="8">
    <source>
        <dbReference type="SAM" id="MobiDB-lite"/>
    </source>
</evidence>
<comment type="similarity">
    <text evidence="6">Belongs to the NET family.</text>
</comment>
<evidence type="ECO:0000256" key="1">
    <source>
        <dbReference type="ARBA" id="ARBA00004305"/>
    </source>
</evidence>
<organism evidence="10 11">
    <name type="scientific">Protea cynaroides</name>
    <dbReference type="NCBI Taxonomy" id="273540"/>
    <lineage>
        <taxon>Eukaryota</taxon>
        <taxon>Viridiplantae</taxon>
        <taxon>Streptophyta</taxon>
        <taxon>Embryophyta</taxon>
        <taxon>Tracheophyta</taxon>
        <taxon>Spermatophyta</taxon>
        <taxon>Magnoliopsida</taxon>
        <taxon>Proteales</taxon>
        <taxon>Proteaceae</taxon>
        <taxon>Protea</taxon>
    </lineage>
</organism>
<evidence type="ECO:0000256" key="3">
    <source>
        <dbReference type="ARBA" id="ARBA00023128"/>
    </source>
</evidence>
<dbReference type="InterPro" id="IPR045295">
    <property type="entry name" value="Complex1_LYR_SDHAF1_LYRM8"/>
</dbReference>
<dbReference type="InterPro" id="IPR051861">
    <property type="entry name" value="NET_actin-binding_domain"/>
</dbReference>
<comment type="caution">
    <text evidence="10">The sequence shown here is derived from an EMBL/GenBank/DDBJ whole genome shotgun (WGS) entry which is preliminary data.</text>
</comment>
<evidence type="ECO:0000256" key="2">
    <source>
        <dbReference type="ARBA" id="ARBA00023054"/>
    </source>
</evidence>
<dbReference type="GO" id="GO:0051015">
    <property type="term" value="F:actin filament binding"/>
    <property type="evidence" value="ECO:0007669"/>
    <property type="project" value="TreeGrafter"/>
</dbReference>
<feature type="compositionally biased region" description="Basic and acidic residues" evidence="8">
    <location>
        <begin position="1384"/>
        <end position="1401"/>
    </location>
</feature>
<proteinExistence type="inferred from homology"/>
<feature type="compositionally biased region" description="Low complexity" evidence="8">
    <location>
        <begin position="1404"/>
        <end position="1413"/>
    </location>
</feature>
<keyword evidence="3" id="KW-0496">Mitochondrion</keyword>
<feature type="coiled-coil region" evidence="7">
    <location>
        <begin position="220"/>
        <end position="366"/>
    </location>
</feature>
<feature type="coiled-coil region" evidence="7">
    <location>
        <begin position="1297"/>
        <end position="1351"/>
    </location>
</feature>
<dbReference type="CDD" id="cd20268">
    <property type="entry name" value="Complex1_LYR_SDHAF1_LYRM8"/>
    <property type="match status" value="1"/>
</dbReference>
<dbReference type="PROSITE" id="PS51774">
    <property type="entry name" value="NAB"/>
    <property type="match status" value="1"/>
</dbReference>
<dbReference type="Proteomes" id="UP001141806">
    <property type="component" value="Unassembled WGS sequence"/>
</dbReference>
<gene>
    <name evidence="10" type="ORF">NE237_015219</name>
</gene>
<dbReference type="GO" id="GO:0034553">
    <property type="term" value="P:mitochondrial respiratory chain complex II assembly"/>
    <property type="evidence" value="ECO:0007669"/>
    <property type="project" value="InterPro"/>
</dbReference>
<dbReference type="Pfam" id="PF07765">
    <property type="entry name" value="KIP1"/>
    <property type="match status" value="1"/>
</dbReference>
<comment type="similarity">
    <text evidence="5">Belongs to the complex I LYR family. SDHAF1 subfamily.</text>
</comment>
<dbReference type="PANTHER" id="PTHR32258">
    <property type="entry name" value="PROTEIN NETWORKED 4A"/>
    <property type="match status" value="1"/>
</dbReference>
<evidence type="ECO:0000256" key="5">
    <source>
        <dbReference type="ARBA" id="ARBA00025715"/>
    </source>
</evidence>
<evidence type="ECO:0000313" key="11">
    <source>
        <dbReference type="Proteomes" id="UP001141806"/>
    </source>
</evidence>
<reference evidence="10" key="1">
    <citation type="journal article" date="2023" name="Plant J.">
        <title>The genome of the king protea, Protea cynaroides.</title>
        <authorList>
            <person name="Chang J."/>
            <person name="Duong T.A."/>
            <person name="Schoeman C."/>
            <person name="Ma X."/>
            <person name="Roodt D."/>
            <person name="Barker N."/>
            <person name="Li Z."/>
            <person name="Van de Peer Y."/>
            <person name="Mizrachi E."/>
        </authorList>
    </citation>
    <scope>NUCLEOTIDE SEQUENCE</scope>
    <source>
        <tissue evidence="10">Young leaves</tissue>
    </source>
</reference>
<dbReference type="Pfam" id="PF05347">
    <property type="entry name" value="Complex1_LYR"/>
    <property type="match status" value="1"/>
</dbReference>
<evidence type="ECO:0000313" key="10">
    <source>
        <dbReference type="EMBL" id="KAJ4968518.1"/>
    </source>
</evidence>
<dbReference type="SUPFAM" id="SSF57997">
    <property type="entry name" value="Tropomyosin"/>
    <property type="match status" value="1"/>
</dbReference>
<evidence type="ECO:0000259" key="9">
    <source>
        <dbReference type="PROSITE" id="PS51774"/>
    </source>
</evidence>
<keyword evidence="2 7" id="KW-0175">Coiled coil</keyword>
<dbReference type="Gene3D" id="1.10.287.1490">
    <property type="match status" value="1"/>
</dbReference>
<keyword evidence="11" id="KW-1185">Reference proteome</keyword>
<feature type="coiled-coil region" evidence="7">
    <location>
        <begin position="1137"/>
        <end position="1269"/>
    </location>
</feature>
<dbReference type="PANTHER" id="PTHR32258:SF6">
    <property type="entry name" value="PROTEIN NETWORKED 1A"/>
    <property type="match status" value="1"/>
</dbReference>
<dbReference type="InterPro" id="IPR008011">
    <property type="entry name" value="Complex1_LYR_dom"/>
</dbReference>
<dbReference type="GO" id="GO:0005886">
    <property type="term" value="C:plasma membrane"/>
    <property type="evidence" value="ECO:0007669"/>
    <property type="project" value="TreeGrafter"/>
</dbReference>
<keyword evidence="4" id="KW-0143">Chaperone</keyword>
<feature type="coiled-coil region" evidence="7">
    <location>
        <begin position="484"/>
        <end position="766"/>
    </location>
</feature>
<sequence>MATLKPSESRRLYSWWWDSHIIPTNSKWLQENLKDMDATVKAMIKLVEEDADTFKRKIELYYRKRPEFMKLIEEFYRAYRALAERYDHVTRVLDEAERTMAEAFPDHVPFVLPDDSPAGSSTTEAEPHTLEIPLYEPDDVQEKILPNDVFHLSAETQITSESERASKAEMEVQKLKEALAKLESEKAGLLHYQQSLEKISHLETEVSSAQASTTGLHERASKAETEVQTLKEMLSNLEAEREAGLLQYHQCLEMISSLEAKITNAEESAKNLDERACKAETEAENLKEALSRLENEKDAALLKYKECLETISNLEIKIASAEEEAKNLNERAERAETEVQTLKQALVKLEEQKEAAALQYQQCLERISIPESEVSAQEARRLNTVIETGVAKLPSSEEHCLLLESINQSLRSELEALVPKMGMQTQELREKHEELQSFHTRIQEDRLHFLQADAALRAVQSLHFQSQEGQRNLEVELQRTVQVLKDVEFQKQGLEDKVQQIKEDIKILEDQNLSSARSMKSLHDEMFDLKETKGRLEAEVELRLDQRNALQQEIYCLKEEINDLNRRLLSIIEQVESLGLNPESLSSAVKNLQDENSKLKEICQRGRDEKVTLLEKLDNMEKVLEKNALLENSLSDVTAELERLREKVKLLDGSCQSLCEEKSALVAEKANLVSELEIIAEKVEKLLEKSSLLENPLSGAISELEGSKTKAKGLEESCEFLENENSALLSEKLSLVSQLQIVQQRLDELENKFTQLEEKYFGLEEKKETTVSQVKELRVSLDLEKQERASFAKSNENRLATLEKHIHVLQEEGQWRKKEIEEELDRSMNTQVEIFILQSFIRDMEEKNFSLFIECKKHFEASNLSEKLISELEQKNHKLNVETKLLSDQIEKLRTGIIEILSSLEVETDYGSHDKIREDQMLLKSILRKIEDKNCSFLKARDEKQQLSFQNFVLITLLEQMKLQTALLERERNTLEKEFKPQMEELLMLQNEKHKLLEMNVQLETQIKMGEHREEILKSEMEKLQAKFSEMQESYLVSQNENSKLFEEKGVLRKELSDMKEVAHMLDEESVLSKAFALENLLILEGCITEKSVKLEGFSKDLDCLCGVNSDLQNVIRIILEKLEIVEGEKLHPKKSAEELENEMSGVRNANEQLNHHIITGKDLLYQKEMELPDAEQKHRVAESENKMLCRDVEDLKKELNESEVLKQELEKDNLELLADKSRLIMEIGCIHEENRKFESESASKTEEIEQLNGTLHILEGKNEGLKSELAAYLPGIVSLRDSISFLEDHALLQTKMELLLQEVEKAIMQLSDVNSKLTNSAEEKEESRKARRVFEKIERLQVRMQKIQSKLLKPIEYRSKGQTEVQERKHEIKTESSTNWRRSGGDQHRNRDQNQDRERSGYSTMGSKGGMKLSGMQKQVLSLYRGFLRAARTKASEERLRIESTVSAEFRRNARDVDRKNFIYIEYLLRRGSKQLDQLKSPETVGLSSLKIAPNSQSDNNT</sequence>
<name>A0A9Q0QQV4_9MAGN</name>
<feature type="coiled-coil region" evidence="7">
    <location>
        <begin position="158"/>
        <end position="192"/>
    </location>
</feature>
<accession>A0A9Q0QQV4</accession>
<feature type="region of interest" description="Disordered" evidence="8">
    <location>
        <begin position="1361"/>
        <end position="1413"/>
    </location>
</feature>
<feature type="coiled-coil region" evidence="7">
    <location>
        <begin position="958"/>
        <end position="1034"/>
    </location>
</feature>
<evidence type="ECO:0000256" key="7">
    <source>
        <dbReference type="SAM" id="Coils"/>
    </source>
</evidence>